<dbReference type="Proteomes" id="UP001501353">
    <property type="component" value="Unassembled WGS sequence"/>
</dbReference>
<sequence>MRSFIPVRVGVNGTERLRACGGALLGILITGLVMRWTLGPDIPVSLLIAPMGASAVLLFALPSSPLAQPWSIMGGNLVSATIGVACAVWIADPVWAATAAIALAIAAMLLLGCLHPPSGAIALTAVLGGPAIHAQGFAFVLAPVGLNSLLILLVAIAYNNATRRRYPHLAHPDAASTHDTRDASPMSRVGFTSADLDHVLRQFNEVLDINRDDLADLLRQTEMQAYRRRFGEVSCADIMSRDLITVEFGSTLNEAWTQLHAHRIKALPVLDRARRVIGIVTLADFFQHANLDGPVAISDKLRALLRRSPASHSDKPEVVGQIMTKAVRTATMDQAIVELVPLFSDSGLHHIPVIDEERRLCGMVTQSDLVAALYRGRLDQPLAAA</sequence>
<evidence type="ECO:0000313" key="5">
    <source>
        <dbReference type="Proteomes" id="UP001501353"/>
    </source>
</evidence>
<keyword evidence="2" id="KW-1133">Transmembrane helix</keyword>
<feature type="transmembrane region" description="Helical" evidence="2">
    <location>
        <begin position="97"/>
        <end position="115"/>
    </location>
</feature>
<dbReference type="InterPro" id="IPR000644">
    <property type="entry name" value="CBS_dom"/>
</dbReference>
<organism evidence="4 5">
    <name type="scientific">Actimicrobium antarcticum</name>
    <dbReference type="NCBI Taxonomy" id="1051899"/>
    <lineage>
        <taxon>Bacteria</taxon>
        <taxon>Pseudomonadati</taxon>
        <taxon>Pseudomonadota</taxon>
        <taxon>Betaproteobacteria</taxon>
        <taxon>Burkholderiales</taxon>
        <taxon>Oxalobacteraceae</taxon>
        <taxon>Actimicrobium</taxon>
    </lineage>
</organism>
<dbReference type="InterPro" id="IPR007065">
    <property type="entry name" value="HPP"/>
</dbReference>
<evidence type="ECO:0000256" key="2">
    <source>
        <dbReference type="SAM" id="Phobius"/>
    </source>
</evidence>
<dbReference type="PANTHER" id="PTHR33741">
    <property type="entry name" value="TRANSMEMBRANE PROTEIN DDB_G0269096-RELATED"/>
    <property type="match status" value="1"/>
</dbReference>
<dbReference type="Pfam" id="PF04982">
    <property type="entry name" value="TM_HPP"/>
    <property type="match status" value="1"/>
</dbReference>
<dbReference type="SMART" id="SM00116">
    <property type="entry name" value="CBS"/>
    <property type="match status" value="2"/>
</dbReference>
<dbReference type="InterPro" id="IPR046342">
    <property type="entry name" value="CBS_dom_sf"/>
</dbReference>
<dbReference type="SUPFAM" id="SSF54631">
    <property type="entry name" value="CBS-domain pair"/>
    <property type="match status" value="1"/>
</dbReference>
<dbReference type="Pfam" id="PF00571">
    <property type="entry name" value="CBS"/>
    <property type="match status" value="2"/>
</dbReference>
<protein>
    <submittedName>
        <fullName evidence="4">HPP family protein</fullName>
    </submittedName>
</protein>
<keyword evidence="1" id="KW-0129">CBS domain</keyword>
<dbReference type="PANTHER" id="PTHR33741:SF5">
    <property type="entry name" value="TRANSMEMBRANE PROTEIN DDB_G0269096-RELATED"/>
    <property type="match status" value="1"/>
</dbReference>
<feature type="domain" description="CBS" evidence="3">
    <location>
        <begin position="239"/>
        <end position="297"/>
    </location>
</feature>
<dbReference type="PROSITE" id="PS51371">
    <property type="entry name" value="CBS"/>
    <property type="match status" value="2"/>
</dbReference>
<feature type="transmembrane region" description="Helical" evidence="2">
    <location>
        <begin position="20"/>
        <end position="38"/>
    </location>
</feature>
<comment type="caution">
    <text evidence="4">The sequence shown here is derived from an EMBL/GenBank/DDBJ whole genome shotgun (WGS) entry which is preliminary data.</text>
</comment>
<feature type="transmembrane region" description="Helical" evidence="2">
    <location>
        <begin position="136"/>
        <end position="158"/>
    </location>
</feature>
<proteinExistence type="predicted"/>
<keyword evidence="5" id="KW-1185">Reference proteome</keyword>
<evidence type="ECO:0000256" key="1">
    <source>
        <dbReference type="PROSITE-ProRule" id="PRU00703"/>
    </source>
</evidence>
<keyword evidence="2" id="KW-0472">Membrane</keyword>
<dbReference type="CDD" id="cd04600">
    <property type="entry name" value="CBS_pair_HPP_assoc"/>
    <property type="match status" value="1"/>
</dbReference>
<feature type="domain" description="CBS" evidence="3">
    <location>
        <begin position="323"/>
        <end position="380"/>
    </location>
</feature>
<dbReference type="EMBL" id="BAAAZE010000005">
    <property type="protein sequence ID" value="GAA4016073.1"/>
    <property type="molecule type" value="Genomic_DNA"/>
</dbReference>
<reference evidence="5" key="1">
    <citation type="journal article" date="2019" name="Int. J. Syst. Evol. Microbiol.">
        <title>The Global Catalogue of Microorganisms (GCM) 10K type strain sequencing project: providing services to taxonomists for standard genome sequencing and annotation.</title>
        <authorList>
            <consortium name="The Broad Institute Genomics Platform"/>
            <consortium name="The Broad Institute Genome Sequencing Center for Infectious Disease"/>
            <person name="Wu L."/>
            <person name="Ma J."/>
        </authorList>
    </citation>
    <scope>NUCLEOTIDE SEQUENCE [LARGE SCALE GENOMIC DNA]</scope>
    <source>
        <strain evidence="5">JCM 16673</strain>
    </source>
</reference>
<dbReference type="InterPro" id="IPR058581">
    <property type="entry name" value="TM_HPP"/>
</dbReference>
<dbReference type="Gene3D" id="3.10.580.10">
    <property type="entry name" value="CBS-domain"/>
    <property type="match status" value="1"/>
</dbReference>
<gene>
    <name evidence="4" type="ORF">GCM10022212_08890</name>
</gene>
<keyword evidence="2" id="KW-0812">Transmembrane</keyword>
<feature type="transmembrane region" description="Helical" evidence="2">
    <location>
        <begin position="44"/>
        <end position="61"/>
    </location>
</feature>
<name>A0ABP7SSV0_9BURK</name>
<accession>A0ABP7SSV0</accession>
<evidence type="ECO:0000313" key="4">
    <source>
        <dbReference type="EMBL" id="GAA4016073.1"/>
    </source>
</evidence>
<evidence type="ECO:0000259" key="3">
    <source>
        <dbReference type="PROSITE" id="PS51371"/>
    </source>
</evidence>
<feature type="transmembrane region" description="Helical" evidence="2">
    <location>
        <begin position="73"/>
        <end position="91"/>
    </location>
</feature>